<dbReference type="PANTHER" id="PTHR47832">
    <property type="entry name" value="DNA PHOTOLYASE"/>
    <property type="match status" value="1"/>
</dbReference>
<evidence type="ECO:0000313" key="3">
    <source>
        <dbReference type="Proteomes" id="UP000265520"/>
    </source>
</evidence>
<proteinExistence type="predicted"/>
<dbReference type="Proteomes" id="UP000265520">
    <property type="component" value="Unassembled WGS sequence"/>
</dbReference>
<feature type="non-terminal residue" evidence="2">
    <location>
        <position position="1"/>
    </location>
</feature>
<sequence>AVLLVHGFGAFAEHYRDNIHGLAKAGNRIWAITLLGFGKSEKPNTVYTELLWAELLRDFIVDVVGEPVHLVGNSIGGMG</sequence>
<organism evidence="2 3">
    <name type="scientific">Trifolium medium</name>
    <dbReference type="NCBI Taxonomy" id="97028"/>
    <lineage>
        <taxon>Eukaryota</taxon>
        <taxon>Viridiplantae</taxon>
        <taxon>Streptophyta</taxon>
        <taxon>Embryophyta</taxon>
        <taxon>Tracheophyta</taxon>
        <taxon>Spermatophyta</taxon>
        <taxon>Magnoliopsida</taxon>
        <taxon>eudicotyledons</taxon>
        <taxon>Gunneridae</taxon>
        <taxon>Pentapetalae</taxon>
        <taxon>rosids</taxon>
        <taxon>fabids</taxon>
        <taxon>Fabales</taxon>
        <taxon>Fabaceae</taxon>
        <taxon>Papilionoideae</taxon>
        <taxon>50 kb inversion clade</taxon>
        <taxon>NPAAA clade</taxon>
        <taxon>Hologalegina</taxon>
        <taxon>IRL clade</taxon>
        <taxon>Trifolieae</taxon>
        <taxon>Trifolium</taxon>
    </lineage>
</organism>
<keyword evidence="3" id="KW-1185">Reference proteome</keyword>
<dbReference type="PANTHER" id="PTHR47832:SF1">
    <property type="entry name" value="DNA PHOTOLYASE"/>
    <property type="match status" value="1"/>
</dbReference>
<dbReference type="InterPro" id="IPR000073">
    <property type="entry name" value="AB_hydrolase_1"/>
</dbReference>
<evidence type="ECO:0000259" key="1">
    <source>
        <dbReference type="Pfam" id="PF12697"/>
    </source>
</evidence>
<dbReference type="InterPro" id="IPR029058">
    <property type="entry name" value="AB_hydrolase_fold"/>
</dbReference>
<feature type="domain" description="AB hydrolase-1" evidence="1">
    <location>
        <begin position="2"/>
        <end position="78"/>
    </location>
</feature>
<dbReference type="SUPFAM" id="SSF53474">
    <property type="entry name" value="alpha/beta-Hydrolases"/>
    <property type="match status" value="1"/>
</dbReference>
<comment type="caution">
    <text evidence="2">The sequence shown here is derived from an EMBL/GenBank/DDBJ whole genome shotgun (WGS) entry which is preliminary data.</text>
</comment>
<dbReference type="AlphaFoldDB" id="A0A392TAB9"/>
<dbReference type="EMBL" id="LXQA010529948">
    <property type="protein sequence ID" value="MCI57494.1"/>
    <property type="molecule type" value="Genomic_DNA"/>
</dbReference>
<name>A0A392TAB9_9FABA</name>
<evidence type="ECO:0000313" key="2">
    <source>
        <dbReference type="EMBL" id="MCI57494.1"/>
    </source>
</evidence>
<reference evidence="2 3" key="1">
    <citation type="journal article" date="2018" name="Front. Plant Sci.">
        <title>Red Clover (Trifolium pratense) and Zigzag Clover (T. medium) - A Picture of Genomic Similarities and Differences.</title>
        <authorList>
            <person name="Dluhosova J."/>
            <person name="Istvanek J."/>
            <person name="Nedelnik J."/>
            <person name="Repkova J."/>
        </authorList>
    </citation>
    <scope>NUCLEOTIDE SEQUENCE [LARGE SCALE GENOMIC DNA]</scope>
    <source>
        <strain evidence="3">cv. 10/8</strain>
        <tissue evidence="2">Leaf</tissue>
    </source>
</reference>
<dbReference type="Gene3D" id="3.40.50.1820">
    <property type="entry name" value="alpha/beta hydrolase"/>
    <property type="match status" value="1"/>
</dbReference>
<protein>
    <recommendedName>
        <fullName evidence="1">AB hydrolase-1 domain-containing protein</fullName>
    </recommendedName>
</protein>
<accession>A0A392TAB9</accession>
<dbReference type="Pfam" id="PF12697">
    <property type="entry name" value="Abhydrolase_6"/>
    <property type="match status" value="1"/>
</dbReference>